<dbReference type="PROSITE" id="PS51379">
    <property type="entry name" value="4FE4S_FER_2"/>
    <property type="match status" value="2"/>
</dbReference>
<dbReference type="Gene3D" id="1.10.1060.10">
    <property type="entry name" value="Alpha-helical ferredoxin"/>
    <property type="match status" value="1"/>
</dbReference>
<feature type="domain" description="4Fe-4S ferredoxin-type" evidence="4">
    <location>
        <begin position="251"/>
        <end position="282"/>
    </location>
</feature>
<keyword evidence="3" id="KW-0411">Iron-sulfur</keyword>
<name>A0A7K1UV53_9NOCA</name>
<dbReference type="InterPro" id="IPR017896">
    <property type="entry name" value="4Fe4S_Fe-S-bd"/>
</dbReference>
<dbReference type="AlphaFoldDB" id="A0A7K1UV53"/>
<reference evidence="5 6" key="1">
    <citation type="submission" date="2019-12" db="EMBL/GenBank/DDBJ databases">
        <title>Nocardia sp. nov. ET3-3 isolated from soil.</title>
        <authorList>
            <person name="Kanchanasin P."/>
            <person name="Tanasupawat S."/>
            <person name="Yuki M."/>
            <person name="Kudo T."/>
        </authorList>
    </citation>
    <scope>NUCLEOTIDE SEQUENCE [LARGE SCALE GENOMIC DNA]</scope>
    <source>
        <strain evidence="5 6">ET3-3</strain>
    </source>
</reference>
<dbReference type="EMBL" id="WRPP01000002">
    <property type="protein sequence ID" value="MVU78256.1"/>
    <property type="molecule type" value="Genomic_DNA"/>
</dbReference>
<keyword evidence="2" id="KW-0408">Iron</keyword>
<dbReference type="Proteomes" id="UP000466794">
    <property type="component" value="Unassembled WGS sequence"/>
</dbReference>
<keyword evidence="6" id="KW-1185">Reference proteome</keyword>
<evidence type="ECO:0000256" key="3">
    <source>
        <dbReference type="ARBA" id="ARBA00023014"/>
    </source>
</evidence>
<evidence type="ECO:0000313" key="5">
    <source>
        <dbReference type="EMBL" id="MVU78256.1"/>
    </source>
</evidence>
<evidence type="ECO:0000256" key="2">
    <source>
        <dbReference type="ARBA" id="ARBA00023004"/>
    </source>
</evidence>
<dbReference type="SUPFAM" id="SSF46548">
    <property type="entry name" value="alpha-helical ferredoxin"/>
    <property type="match status" value="1"/>
</dbReference>
<evidence type="ECO:0000313" key="6">
    <source>
        <dbReference type="Proteomes" id="UP000466794"/>
    </source>
</evidence>
<dbReference type="InterPro" id="IPR009051">
    <property type="entry name" value="Helical_ferredxn"/>
</dbReference>
<dbReference type="PROSITE" id="PS00198">
    <property type="entry name" value="4FE4S_FER_1"/>
    <property type="match status" value="2"/>
</dbReference>
<comment type="caution">
    <text evidence="5">The sequence shown here is derived from an EMBL/GenBank/DDBJ whole genome shotgun (WGS) entry which is preliminary data.</text>
</comment>
<proteinExistence type="predicted"/>
<sequence length="376" mass="40531">MTIGDAAVIDRAGLDRLVRVLRAQGYRVIGPQMRDNAIVLDELDDRVRLPAGWGVHTEPGRYRLHRREDEAVFAHSAGPGSWKQFLHPPHRKIAAIDANLNLEPAEEIPARTAFLGVRGCDMAAIATLGRVLGGGAHPDPGFAARRAGLFLIAVNCTEPGGVCFCASMGTGPGVSAGYDLALTERIDDLGHRFLVDVGSEAGDQILSSLIAEPAAESDIATARAEVAAAAGRMGRAMPNVDVREVIRDSRESPHWADVASRCLTCANCTMVCPTCFCTTTEDVTDLTGDHAERWEHWASCFELDFSYLHGGSVRQSGESRYRQWLSHKLGTWHDQFGSSGCVGCGRCIAWCPAGIDLTAEVTRLADLLEGADRDQP</sequence>
<evidence type="ECO:0000259" key="4">
    <source>
        <dbReference type="PROSITE" id="PS51379"/>
    </source>
</evidence>
<dbReference type="GO" id="GO:0046872">
    <property type="term" value="F:metal ion binding"/>
    <property type="evidence" value="ECO:0007669"/>
    <property type="project" value="UniProtKB-KW"/>
</dbReference>
<dbReference type="RefSeq" id="WP_157387789.1">
    <property type="nucleotide sequence ID" value="NZ_WRPP01000002.1"/>
</dbReference>
<dbReference type="InterPro" id="IPR017900">
    <property type="entry name" value="4Fe4S_Fe_S_CS"/>
</dbReference>
<protein>
    <submittedName>
        <fullName evidence="5">4Fe-4S ferredoxin</fullName>
    </submittedName>
</protein>
<keyword evidence="1" id="KW-0479">Metal-binding</keyword>
<organism evidence="5 6">
    <name type="scientific">Nocardia terrae</name>
    <dbReference type="NCBI Taxonomy" id="2675851"/>
    <lineage>
        <taxon>Bacteria</taxon>
        <taxon>Bacillati</taxon>
        <taxon>Actinomycetota</taxon>
        <taxon>Actinomycetes</taxon>
        <taxon>Mycobacteriales</taxon>
        <taxon>Nocardiaceae</taxon>
        <taxon>Nocardia</taxon>
    </lineage>
</organism>
<dbReference type="GO" id="GO:0051536">
    <property type="term" value="F:iron-sulfur cluster binding"/>
    <property type="evidence" value="ECO:0007669"/>
    <property type="project" value="UniProtKB-KW"/>
</dbReference>
<accession>A0A7K1UV53</accession>
<feature type="domain" description="4Fe-4S ferredoxin-type" evidence="4">
    <location>
        <begin position="332"/>
        <end position="360"/>
    </location>
</feature>
<dbReference type="Pfam" id="PF17179">
    <property type="entry name" value="Fer4_22"/>
    <property type="match status" value="1"/>
</dbReference>
<dbReference type="PANTHER" id="PTHR40447:SF1">
    <property type="entry name" value="ANAEROBIC SULFITE REDUCTASE SUBUNIT A"/>
    <property type="match status" value="1"/>
</dbReference>
<gene>
    <name evidence="5" type="ORF">GPX89_13505</name>
</gene>
<dbReference type="PANTHER" id="PTHR40447">
    <property type="entry name" value="ANAEROBIC SULFITE REDUCTASE SUBUNIT A"/>
    <property type="match status" value="1"/>
</dbReference>
<evidence type="ECO:0000256" key="1">
    <source>
        <dbReference type="ARBA" id="ARBA00022723"/>
    </source>
</evidence>